<sequence>MTGAFFRTQHSGHGVELVPQAEAASGWGQEHMRGLAVSSALARAAEQEIDTIGRADLVPVRWTLDLFRPARLRPCTASAAVVRQGKRLCLIDTVLEQDGRPVARASALWLAPSQSPPGAVWSGGTQPEPPPPGTALVEAQHRLYFTENTGWGDADRSTNEARNTIWHEQIPVVEGEPTTPFQLAAGVADVVNVAVNLGGNGLEFINADVSLALGRLPVGPAVGFATTQRIEEAGISVGTAVAFDRGGVFGTATLCALADPHRAVDVRSFRPIA</sequence>
<feature type="domain" description="Acyl-CoA thioesterase-like N-terminal HotDog" evidence="1">
    <location>
        <begin position="26"/>
        <end position="108"/>
    </location>
</feature>
<dbReference type="Proteomes" id="UP000295087">
    <property type="component" value="Unassembled WGS sequence"/>
</dbReference>
<dbReference type="InterPro" id="IPR049449">
    <property type="entry name" value="TesB_ACOT8-like_N"/>
</dbReference>
<gene>
    <name evidence="2" type="ORF">DFR75_10489</name>
</gene>
<dbReference type="SUPFAM" id="SSF54637">
    <property type="entry name" value="Thioesterase/thiol ester dehydrase-isomerase"/>
    <property type="match status" value="1"/>
</dbReference>
<dbReference type="InterPro" id="IPR042171">
    <property type="entry name" value="Acyl-CoA_hotdog"/>
</dbReference>
<dbReference type="RefSeq" id="WP_067488486.1">
    <property type="nucleotide sequence ID" value="NZ_SNXK01000004.1"/>
</dbReference>
<accession>A0A4R6PLV3</accession>
<dbReference type="Gene3D" id="2.40.160.210">
    <property type="entry name" value="Acyl-CoA thioesterase, double hotdog domain"/>
    <property type="match status" value="1"/>
</dbReference>
<keyword evidence="3" id="KW-1185">Reference proteome</keyword>
<evidence type="ECO:0000313" key="3">
    <source>
        <dbReference type="Proteomes" id="UP000295087"/>
    </source>
</evidence>
<organism evidence="2 3">
    <name type="scientific">Nocardia ignorata</name>
    <dbReference type="NCBI Taxonomy" id="145285"/>
    <lineage>
        <taxon>Bacteria</taxon>
        <taxon>Bacillati</taxon>
        <taxon>Actinomycetota</taxon>
        <taxon>Actinomycetes</taxon>
        <taxon>Mycobacteriales</taxon>
        <taxon>Nocardiaceae</taxon>
        <taxon>Nocardia</taxon>
    </lineage>
</organism>
<name>A0A4R6PLV3_NOCIG</name>
<comment type="caution">
    <text evidence="2">The sequence shown here is derived from an EMBL/GenBank/DDBJ whole genome shotgun (WGS) entry which is preliminary data.</text>
</comment>
<protein>
    <submittedName>
        <fullName evidence="2">Thioesterase superfamily protein</fullName>
    </submittedName>
</protein>
<evidence type="ECO:0000313" key="2">
    <source>
        <dbReference type="EMBL" id="TDP37739.1"/>
    </source>
</evidence>
<dbReference type="EMBL" id="SNXK01000004">
    <property type="protein sequence ID" value="TDP37739.1"/>
    <property type="molecule type" value="Genomic_DNA"/>
</dbReference>
<dbReference type="Pfam" id="PF13622">
    <property type="entry name" value="4HBT_3"/>
    <property type="match status" value="1"/>
</dbReference>
<evidence type="ECO:0000259" key="1">
    <source>
        <dbReference type="Pfam" id="PF13622"/>
    </source>
</evidence>
<proteinExistence type="predicted"/>
<reference evidence="2 3" key="1">
    <citation type="submission" date="2019-03" db="EMBL/GenBank/DDBJ databases">
        <title>Genomic Encyclopedia of Type Strains, Phase IV (KMG-IV): sequencing the most valuable type-strain genomes for metagenomic binning, comparative biology and taxonomic classification.</title>
        <authorList>
            <person name="Goeker M."/>
        </authorList>
    </citation>
    <scope>NUCLEOTIDE SEQUENCE [LARGE SCALE GENOMIC DNA]</scope>
    <source>
        <strain evidence="2 3">DSM 44496</strain>
    </source>
</reference>
<dbReference type="AlphaFoldDB" id="A0A4R6PLV3"/>
<dbReference type="InterPro" id="IPR029069">
    <property type="entry name" value="HotDog_dom_sf"/>
</dbReference>